<dbReference type="InterPro" id="IPR002201">
    <property type="entry name" value="Glyco_trans_9"/>
</dbReference>
<dbReference type="RefSeq" id="WP_188575228.1">
    <property type="nucleotide sequence ID" value="NZ_BMDZ01000006.1"/>
</dbReference>
<dbReference type="Gene3D" id="3.40.50.2000">
    <property type="entry name" value="Glycogen Phosphorylase B"/>
    <property type="match status" value="2"/>
</dbReference>
<proteinExistence type="predicted"/>
<dbReference type="Proteomes" id="UP000603352">
    <property type="component" value="Unassembled WGS sequence"/>
</dbReference>
<keyword evidence="4" id="KW-1185">Reference proteome</keyword>
<name>A0ABQ1I984_9PROT</name>
<organism evidence="3 4">
    <name type="scientific">Tistrella bauzanensis</name>
    <dbReference type="NCBI Taxonomy" id="657419"/>
    <lineage>
        <taxon>Bacteria</taxon>
        <taxon>Pseudomonadati</taxon>
        <taxon>Pseudomonadota</taxon>
        <taxon>Alphaproteobacteria</taxon>
        <taxon>Geminicoccales</taxon>
        <taxon>Geminicoccaceae</taxon>
        <taxon>Tistrella</taxon>
    </lineage>
</organism>
<dbReference type="Pfam" id="PF01075">
    <property type="entry name" value="Glyco_transf_9"/>
    <property type="match status" value="1"/>
</dbReference>
<keyword evidence="2 3" id="KW-0808">Transferase</keyword>
<evidence type="ECO:0000313" key="4">
    <source>
        <dbReference type="Proteomes" id="UP000603352"/>
    </source>
</evidence>
<evidence type="ECO:0000256" key="1">
    <source>
        <dbReference type="ARBA" id="ARBA00022676"/>
    </source>
</evidence>
<reference evidence="4" key="1">
    <citation type="journal article" date="2019" name="Int. J. Syst. Evol. Microbiol.">
        <title>The Global Catalogue of Microorganisms (GCM) 10K type strain sequencing project: providing services to taxonomists for standard genome sequencing and annotation.</title>
        <authorList>
            <consortium name="The Broad Institute Genomics Platform"/>
            <consortium name="The Broad Institute Genome Sequencing Center for Infectious Disease"/>
            <person name="Wu L."/>
            <person name="Ma J."/>
        </authorList>
    </citation>
    <scope>NUCLEOTIDE SEQUENCE [LARGE SCALE GENOMIC DNA]</scope>
    <source>
        <strain evidence="4">CGMCC 1.10188</strain>
    </source>
</reference>
<evidence type="ECO:0000256" key="2">
    <source>
        <dbReference type="ARBA" id="ARBA00022679"/>
    </source>
</evidence>
<keyword evidence="1" id="KW-0328">Glycosyltransferase</keyword>
<dbReference type="SUPFAM" id="SSF53756">
    <property type="entry name" value="UDP-Glycosyltransferase/glycogen phosphorylase"/>
    <property type="match status" value="1"/>
</dbReference>
<dbReference type="EMBL" id="BMDZ01000006">
    <property type="protein sequence ID" value="GGB29373.1"/>
    <property type="molecule type" value="Genomic_DNA"/>
</dbReference>
<dbReference type="CDD" id="cd03789">
    <property type="entry name" value="GT9_LPS_heptosyltransferase"/>
    <property type="match status" value="1"/>
</dbReference>
<comment type="caution">
    <text evidence="3">The sequence shown here is derived from an EMBL/GenBank/DDBJ whole genome shotgun (WGS) entry which is preliminary data.</text>
</comment>
<dbReference type="GO" id="GO:0016740">
    <property type="term" value="F:transferase activity"/>
    <property type="evidence" value="ECO:0007669"/>
    <property type="project" value="UniProtKB-KW"/>
</dbReference>
<dbReference type="PANTHER" id="PTHR30160">
    <property type="entry name" value="TETRAACYLDISACCHARIDE 4'-KINASE-RELATED"/>
    <property type="match status" value="1"/>
</dbReference>
<dbReference type="PANTHER" id="PTHR30160:SF7">
    <property type="entry name" value="ADP-HEPTOSE--LPS HEPTOSYLTRANSFERASE 2"/>
    <property type="match status" value="1"/>
</dbReference>
<accession>A0ABQ1I984</accession>
<gene>
    <name evidence="3" type="ORF">GCM10011505_08390</name>
</gene>
<dbReference type="InterPro" id="IPR051199">
    <property type="entry name" value="LPS_LOS_Heptosyltrfase"/>
</dbReference>
<protein>
    <submittedName>
        <fullName evidence="3">Glycosyl transferase</fullName>
    </submittedName>
</protein>
<evidence type="ECO:0000313" key="3">
    <source>
        <dbReference type="EMBL" id="GGB29373.1"/>
    </source>
</evidence>
<sequence length="319" mass="34390">MAQLFIGPTRLGDAILVSGVLAWMRDDAPDSPITIACGPQAALAFSGWQGVEAMHVVHKRPHHRHWLDLWQKTRNRRWRRIVDLRRSALPWLLRADARYRIPPGLPGEHRVIQAARTLGLPPQMPRIDLAAAERAHARRDLPDGVPALAIGPGASQIFKTWPVERFAAVADRLLSMGGPLAGGRLVLLGSDAERRDAAALFKLVPADRLVDGFGLDIPASAALLERSALFIGNDSAMMHLAVAAGTRTVGLFGPTRDDHYGPWGPKGLVVRTPESEEALQARLAAEGGGGSLMASLTVEAVCDAVLRRWPDLSAGAHLA</sequence>